<dbReference type="PROSITE" id="PS51892">
    <property type="entry name" value="SUBTILASE"/>
    <property type="match status" value="1"/>
</dbReference>
<evidence type="ECO:0000256" key="4">
    <source>
        <dbReference type="ARBA" id="ARBA00022825"/>
    </source>
</evidence>
<feature type="active site" description="Charge relay system" evidence="5">
    <location>
        <position position="462"/>
    </location>
</feature>
<evidence type="ECO:0000256" key="2">
    <source>
        <dbReference type="ARBA" id="ARBA00022670"/>
    </source>
</evidence>
<keyword evidence="3 5" id="KW-0378">Hydrolase</keyword>
<dbReference type="PANTHER" id="PTHR43806">
    <property type="entry name" value="PEPTIDASE S8"/>
    <property type="match status" value="1"/>
</dbReference>
<name>A0ABQ1FZ33_9GAMM</name>
<proteinExistence type="inferred from homology"/>
<keyword evidence="4 5" id="KW-0720">Serine protease</keyword>
<evidence type="ECO:0000256" key="3">
    <source>
        <dbReference type="ARBA" id="ARBA00022801"/>
    </source>
</evidence>
<keyword evidence="11" id="KW-1185">Reference proteome</keyword>
<evidence type="ECO:0000256" key="5">
    <source>
        <dbReference type="PROSITE-ProRule" id="PRU01240"/>
    </source>
</evidence>
<dbReference type="Pfam" id="PF04151">
    <property type="entry name" value="PPC"/>
    <property type="match status" value="1"/>
</dbReference>
<sequence>MKSFQYLRIGAVAAALTLVIPVLQAADTTSLPTKYLAVKKADQSYEGFIVTYKNGSTERNSSTAAMQKVNAAIGRTGLNKATMSSNVVSTPAVSASYKRKLAVGSDLIHTSRKLSQSEANTLMAEIAADPAVAYVQPDYRMYAVRDIKAPASMAKPTDAPADPFAPNDPDYANYQWNFSNAIGGANVNNAWNIADGTGVTVAVIDTGITKHPDLDTSLGDAGYDFIESAAISGRPTDGTAPGGWDLGDWTTTGQCYRASPAEGSSWHGTNVAGVIGELTNNSVGMAGIAYNAKVLPIRVLGHCGGTDSDISDAIVWASGGHVDGVPDNTHPAQVISMSLGGAQPCSPEVAEYQAIQDAISRGVAVVVAAGNDNEDVSNATPASCPGVIAVASNGITGKRAFYSNYGTGITISAPGGGIYQNDASSGQQANPEGFVWAAINPGTEGPLDADPVTSYEGMAGTSQATPHVTGTVAMMISAAREAGLSDPTPAQIHDILAKSARPFPVVEDQQIGTGILDAYAAVNMVVNGDGNGGGGDDPSILLTKGTLLPGQSATSGSILYSIDVPAGAKTLNLRTLGGTGNVALYVKAGSAPAADGSNADFKSVKPGTSEAVVIQTPQATTYYLRVAPQQGSSFSNISVLADYNP</sequence>
<dbReference type="InterPro" id="IPR023827">
    <property type="entry name" value="Peptidase_S8_Asp-AS"/>
</dbReference>
<dbReference type="InterPro" id="IPR015500">
    <property type="entry name" value="Peptidase_S8_subtilisin-rel"/>
</dbReference>
<dbReference type="EMBL" id="BMJA01000002">
    <property type="protein sequence ID" value="GGA34059.1"/>
    <property type="molecule type" value="Genomic_DNA"/>
</dbReference>
<dbReference type="InterPro" id="IPR050131">
    <property type="entry name" value="Peptidase_S8_subtilisin-like"/>
</dbReference>
<protein>
    <submittedName>
        <fullName evidence="10">Protease</fullName>
    </submittedName>
</protein>
<dbReference type="PROSITE" id="PS00136">
    <property type="entry name" value="SUBTILASE_ASP"/>
    <property type="match status" value="1"/>
</dbReference>
<dbReference type="GO" id="GO:0008233">
    <property type="term" value="F:peptidase activity"/>
    <property type="evidence" value="ECO:0007669"/>
    <property type="project" value="UniProtKB-KW"/>
</dbReference>
<dbReference type="InterPro" id="IPR000209">
    <property type="entry name" value="Peptidase_S8/S53_dom"/>
</dbReference>
<dbReference type="RefSeq" id="WP_188794539.1">
    <property type="nucleotide sequence ID" value="NZ_BMJA01000002.1"/>
</dbReference>
<dbReference type="PRINTS" id="PR00723">
    <property type="entry name" value="SUBTILISIN"/>
</dbReference>
<comment type="caution">
    <text evidence="10">The sequence shown here is derived from an EMBL/GenBank/DDBJ whole genome shotgun (WGS) entry which is preliminary data.</text>
</comment>
<feature type="active site" description="Charge relay system" evidence="5">
    <location>
        <position position="205"/>
    </location>
</feature>
<evidence type="ECO:0000256" key="7">
    <source>
        <dbReference type="SAM" id="SignalP"/>
    </source>
</evidence>
<feature type="domain" description="Peptidase S8/S53" evidence="8">
    <location>
        <begin position="196"/>
        <end position="511"/>
    </location>
</feature>
<dbReference type="Gene3D" id="2.60.120.380">
    <property type="match status" value="1"/>
</dbReference>
<dbReference type="Pfam" id="PF00082">
    <property type="entry name" value="Peptidase_S8"/>
    <property type="match status" value="1"/>
</dbReference>
<evidence type="ECO:0000259" key="8">
    <source>
        <dbReference type="Pfam" id="PF00082"/>
    </source>
</evidence>
<dbReference type="InterPro" id="IPR036852">
    <property type="entry name" value="Peptidase_S8/S53_dom_sf"/>
</dbReference>
<feature type="active site" description="Charge relay system" evidence="5">
    <location>
        <position position="267"/>
    </location>
</feature>
<reference evidence="11" key="1">
    <citation type="journal article" date="2019" name="Int. J. Syst. Evol. Microbiol.">
        <title>The Global Catalogue of Microorganisms (GCM) 10K type strain sequencing project: providing services to taxonomists for standard genome sequencing and annotation.</title>
        <authorList>
            <consortium name="The Broad Institute Genomics Platform"/>
            <consortium name="The Broad Institute Genome Sequencing Center for Infectious Disease"/>
            <person name="Wu L."/>
            <person name="Ma J."/>
        </authorList>
    </citation>
    <scope>NUCLEOTIDE SEQUENCE [LARGE SCALE GENOMIC DNA]</scope>
    <source>
        <strain evidence="11">CGMCC 1.15439</strain>
    </source>
</reference>
<keyword evidence="2 5" id="KW-0645">Protease</keyword>
<organism evidence="10 11">
    <name type="scientific">Dyella nitratireducens</name>
    <dbReference type="NCBI Taxonomy" id="1849580"/>
    <lineage>
        <taxon>Bacteria</taxon>
        <taxon>Pseudomonadati</taxon>
        <taxon>Pseudomonadota</taxon>
        <taxon>Gammaproteobacteria</taxon>
        <taxon>Lysobacterales</taxon>
        <taxon>Rhodanobacteraceae</taxon>
        <taxon>Dyella</taxon>
    </lineage>
</organism>
<feature type="signal peptide" evidence="7">
    <location>
        <begin position="1"/>
        <end position="25"/>
    </location>
</feature>
<dbReference type="CDD" id="cd07496">
    <property type="entry name" value="Peptidases_S8_13"/>
    <property type="match status" value="1"/>
</dbReference>
<dbReference type="Gene3D" id="3.40.50.200">
    <property type="entry name" value="Peptidase S8/S53 domain"/>
    <property type="match status" value="1"/>
</dbReference>
<dbReference type="PROSITE" id="PS00138">
    <property type="entry name" value="SUBTILASE_SER"/>
    <property type="match status" value="1"/>
</dbReference>
<dbReference type="InterPro" id="IPR023828">
    <property type="entry name" value="Peptidase_S8_Ser-AS"/>
</dbReference>
<evidence type="ECO:0000256" key="1">
    <source>
        <dbReference type="ARBA" id="ARBA00011073"/>
    </source>
</evidence>
<evidence type="ECO:0000259" key="9">
    <source>
        <dbReference type="Pfam" id="PF04151"/>
    </source>
</evidence>
<feature type="chain" id="PRO_5046029814" evidence="7">
    <location>
        <begin position="26"/>
        <end position="645"/>
    </location>
</feature>
<feature type="domain" description="Peptidase C-terminal archaeal/bacterial" evidence="9">
    <location>
        <begin position="558"/>
        <end position="627"/>
    </location>
</feature>
<comment type="similarity">
    <text evidence="1 5 6">Belongs to the peptidase S8 family.</text>
</comment>
<dbReference type="InterPro" id="IPR034176">
    <property type="entry name" value="Peptidases_S8_13"/>
</dbReference>
<evidence type="ECO:0000256" key="6">
    <source>
        <dbReference type="RuleBase" id="RU003355"/>
    </source>
</evidence>
<evidence type="ECO:0000313" key="11">
    <source>
        <dbReference type="Proteomes" id="UP000620046"/>
    </source>
</evidence>
<evidence type="ECO:0000313" key="10">
    <source>
        <dbReference type="EMBL" id="GGA34059.1"/>
    </source>
</evidence>
<dbReference type="GO" id="GO:0006508">
    <property type="term" value="P:proteolysis"/>
    <property type="evidence" value="ECO:0007669"/>
    <property type="project" value="UniProtKB-KW"/>
</dbReference>
<keyword evidence="7" id="KW-0732">Signal</keyword>
<dbReference type="SUPFAM" id="SSF52743">
    <property type="entry name" value="Subtilisin-like"/>
    <property type="match status" value="1"/>
</dbReference>
<accession>A0ABQ1FZ33</accession>
<dbReference type="Proteomes" id="UP000620046">
    <property type="component" value="Unassembled WGS sequence"/>
</dbReference>
<dbReference type="PANTHER" id="PTHR43806:SF11">
    <property type="entry name" value="CEREVISIN-RELATED"/>
    <property type="match status" value="1"/>
</dbReference>
<gene>
    <name evidence="10" type="ORF">GCM10010981_23750</name>
</gene>
<dbReference type="InterPro" id="IPR007280">
    <property type="entry name" value="Peptidase_C_arc/bac"/>
</dbReference>